<sequence>DLCVAPDTIQNRIIPFFTHGCHHNISPIYVTQKYHHVPIIIHKNLTHLVIFNGGSSYQDVSKIAGHYTDDVKNALMVINNYLCKGEFIVFDLNKAEDDPLAIRLRFDIPLDLQKEIELRQKHKTKNALPTEPTNSKPEKSA</sequence>
<dbReference type="Proteomes" id="UP000789759">
    <property type="component" value="Unassembled WGS sequence"/>
</dbReference>
<comment type="caution">
    <text evidence="2">The sequence shown here is derived from an EMBL/GenBank/DDBJ whole genome shotgun (WGS) entry which is preliminary data.</text>
</comment>
<gene>
    <name evidence="2" type="ORF">CPELLU_LOCUS21879</name>
</gene>
<reference evidence="2" key="1">
    <citation type="submission" date="2021-06" db="EMBL/GenBank/DDBJ databases">
        <authorList>
            <person name="Kallberg Y."/>
            <person name="Tangrot J."/>
            <person name="Rosling A."/>
        </authorList>
    </citation>
    <scope>NUCLEOTIDE SEQUENCE</scope>
    <source>
        <strain evidence="2">FL966</strain>
    </source>
</reference>
<keyword evidence="3" id="KW-1185">Reference proteome</keyword>
<organism evidence="2 3">
    <name type="scientific">Cetraspora pellucida</name>
    <dbReference type="NCBI Taxonomy" id="1433469"/>
    <lineage>
        <taxon>Eukaryota</taxon>
        <taxon>Fungi</taxon>
        <taxon>Fungi incertae sedis</taxon>
        <taxon>Mucoromycota</taxon>
        <taxon>Glomeromycotina</taxon>
        <taxon>Glomeromycetes</taxon>
        <taxon>Diversisporales</taxon>
        <taxon>Gigasporaceae</taxon>
        <taxon>Cetraspora</taxon>
    </lineage>
</organism>
<feature type="non-terminal residue" evidence="2">
    <location>
        <position position="1"/>
    </location>
</feature>
<accession>A0A9N9KK96</accession>
<proteinExistence type="predicted"/>
<dbReference type="InterPro" id="IPR006758">
    <property type="entry name" value="A32L"/>
</dbReference>
<dbReference type="EMBL" id="CAJVQA010087522">
    <property type="protein sequence ID" value="CAG8839553.1"/>
    <property type="molecule type" value="Genomic_DNA"/>
</dbReference>
<evidence type="ECO:0000313" key="3">
    <source>
        <dbReference type="Proteomes" id="UP000789759"/>
    </source>
</evidence>
<feature type="region of interest" description="Disordered" evidence="1">
    <location>
        <begin position="121"/>
        <end position="141"/>
    </location>
</feature>
<evidence type="ECO:0000313" key="2">
    <source>
        <dbReference type="EMBL" id="CAG8839553.1"/>
    </source>
</evidence>
<dbReference type="Pfam" id="PF04665">
    <property type="entry name" value="Pox_A32"/>
    <property type="match status" value="1"/>
</dbReference>
<evidence type="ECO:0000256" key="1">
    <source>
        <dbReference type="SAM" id="MobiDB-lite"/>
    </source>
</evidence>
<protein>
    <submittedName>
        <fullName evidence="2">5304_t:CDS:1</fullName>
    </submittedName>
</protein>
<feature type="non-terminal residue" evidence="2">
    <location>
        <position position="141"/>
    </location>
</feature>
<name>A0A9N9KK96_9GLOM</name>
<dbReference type="AlphaFoldDB" id="A0A9N9KK96"/>
<dbReference type="OrthoDB" id="2304771at2759"/>